<dbReference type="CDD" id="cd08417">
    <property type="entry name" value="PBP2_Nitroaromatics_like"/>
    <property type="match status" value="1"/>
</dbReference>
<dbReference type="SUPFAM" id="SSF53850">
    <property type="entry name" value="Periplasmic binding protein-like II"/>
    <property type="match status" value="1"/>
</dbReference>
<keyword evidence="6" id="KW-0238">DNA-binding</keyword>
<evidence type="ECO:0000256" key="7">
    <source>
        <dbReference type="ARBA" id="ARBA00023159"/>
    </source>
</evidence>
<dbReference type="OrthoDB" id="8339333at2"/>
<dbReference type="PANTHER" id="PTHR30118">
    <property type="entry name" value="HTH-TYPE TRANSCRIPTIONAL REGULATOR LEUO-RELATED"/>
    <property type="match status" value="1"/>
</dbReference>
<evidence type="ECO:0000256" key="3">
    <source>
        <dbReference type="ARBA" id="ARBA00022458"/>
    </source>
</evidence>
<dbReference type="Pfam" id="PF00126">
    <property type="entry name" value="HTH_1"/>
    <property type="match status" value="1"/>
</dbReference>
<dbReference type="GO" id="GO:0003677">
    <property type="term" value="F:DNA binding"/>
    <property type="evidence" value="ECO:0007669"/>
    <property type="project" value="UniProtKB-KW"/>
</dbReference>
<evidence type="ECO:0000256" key="5">
    <source>
        <dbReference type="ARBA" id="ARBA00023015"/>
    </source>
</evidence>
<dbReference type="PANTHER" id="PTHR30118:SF6">
    <property type="entry name" value="HTH-TYPE TRANSCRIPTIONAL REGULATOR LEUO"/>
    <property type="match status" value="1"/>
</dbReference>
<dbReference type="InterPro" id="IPR000847">
    <property type="entry name" value="LysR_HTH_N"/>
</dbReference>
<evidence type="ECO:0000313" key="10">
    <source>
        <dbReference type="EMBL" id="GGI20225.1"/>
    </source>
</evidence>
<evidence type="ECO:0000256" key="4">
    <source>
        <dbReference type="ARBA" id="ARBA00022491"/>
    </source>
</evidence>
<dbReference type="InterPro" id="IPR005119">
    <property type="entry name" value="LysR_subst-bd"/>
</dbReference>
<comment type="function">
    <text evidence="1">NodD regulates the expression of the nodABCFE genes which encode other nodulation proteins. NodD is also a negative regulator of its own expression. Binds flavonoids as inducers.</text>
</comment>
<evidence type="ECO:0000256" key="6">
    <source>
        <dbReference type="ARBA" id="ARBA00023125"/>
    </source>
</evidence>
<reference evidence="10" key="1">
    <citation type="journal article" date="2014" name="Int. J. Syst. Evol. Microbiol.">
        <title>Complete genome sequence of Corynebacterium casei LMG S-19264T (=DSM 44701T), isolated from a smear-ripened cheese.</title>
        <authorList>
            <consortium name="US DOE Joint Genome Institute (JGI-PGF)"/>
            <person name="Walter F."/>
            <person name="Albersmeier A."/>
            <person name="Kalinowski J."/>
            <person name="Ruckert C."/>
        </authorList>
    </citation>
    <scope>NUCLEOTIDE SEQUENCE</scope>
    <source>
        <strain evidence="10">CGMCC 1.15034</strain>
    </source>
</reference>
<keyword evidence="8" id="KW-0804">Transcription</keyword>
<keyword evidence="4" id="KW-0678">Repressor</keyword>
<proteinExistence type="inferred from homology"/>
<name>A0A410V1H4_9BRAD</name>
<dbReference type="Proteomes" id="UP000593880">
    <property type="component" value="Chromosome"/>
</dbReference>
<dbReference type="InterPro" id="IPR037402">
    <property type="entry name" value="YidZ_PBP2"/>
</dbReference>
<protein>
    <submittedName>
        <fullName evidence="10">LysR family transcriptional regulator</fullName>
    </submittedName>
</protein>
<dbReference type="PROSITE" id="PS50931">
    <property type="entry name" value="HTH_LYSR"/>
    <property type="match status" value="1"/>
</dbReference>
<keyword evidence="3" id="KW-0536">Nodulation</keyword>
<sequence length="305" mass="33958">MSFRALDLNLLKVFEALMTEGSVTRAASALTMTQPAVSNALARLRDALGDPLFVRSGTGIRPTQRAVVLWEPIGEALETVRGALDEQVFDPGRAQTEFILSMSDYVASLVMPNLLKHLDKVAPKARVHTAPNTIVEIADQLEDNRVDCVLSVYVNEAQQPAAIRSRSLWTLDYACFMRRGHPLATGKRLSTRAFLNARHIDVSLAGKTQPSYDLFLASRGLSRNLVATVNHYSAAYETVRQSDLIAVLPRDLRSESRHAPFLHAMPLPLQAPPRIVSLFWHQRNDTVPAQRWLRETLVGMFAKPK</sequence>
<accession>A0A410V1H4</accession>
<dbReference type="GO" id="GO:0003700">
    <property type="term" value="F:DNA-binding transcription factor activity"/>
    <property type="evidence" value="ECO:0007669"/>
    <property type="project" value="InterPro"/>
</dbReference>
<evidence type="ECO:0000313" key="11">
    <source>
        <dbReference type="EMBL" id="QOZ58554.1"/>
    </source>
</evidence>
<evidence type="ECO:0000256" key="8">
    <source>
        <dbReference type="ARBA" id="ARBA00023163"/>
    </source>
</evidence>
<evidence type="ECO:0000259" key="9">
    <source>
        <dbReference type="PROSITE" id="PS50931"/>
    </source>
</evidence>
<evidence type="ECO:0000256" key="2">
    <source>
        <dbReference type="ARBA" id="ARBA00009437"/>
    </source>
</evidence>
<dbReference type="InterPro" id="IPR036388">
    <property type="entry name" value="WH-like_DNA-bd_sf"/>
</dbReference>
<feature type="domain" description="HTH lysR-type" evidence="9">
    <location>
        <begin position="6"/>
        <end position="63"/>
    </location>
</feature>
<evidence type="ECO:0000256" key="1">
    <source>
        <dbReference type="ARBA" id="ARBA00003502"/>
    </source>
</evidence>
<dbReference type="EMBL" id="BMHC01000001">
    <property type="protein sequence ID" value="GGI20225.1"/>
    <property type="molecule type" value="Genomic_DNA"/>
</dbReference>
<dbReference type="PRINTS" id="PR00039">
    <property type="entry name" value="HTHLYSR"/>
</dbReference>
<dbReference type="Gene3D" id="3.40.190.10">
    <property type="entry name" value="Periplasmic binding protein-like II"/>
    <property type="match status" value="2"/>
</dbReference>
<organism evidence="10 13">
    <name type="scientific">Bradyrhizobium guangdongense</name>
    <dbReference type="NCBI Taxonomy" id="1325090"/>
    <lineage>
        <taxon>Bacteria</taxon>
        <taxon>Pseudomonadati</taxon>
        <taxon>Pseudomonadota</taxon>
        <taxon>Alphaproteobacteria</taxon>
        <taxon>Hyphomicrobiales</taxon>
        <taxon>Nitrobacteraceae</taxon>
        <taxon>Bradyrhizobium</taxon>
    </lineage>
</organism>
<dbReference type="Pfam" id="PF03466">
    <property type="entry name" value="LysR_substrate"/>
    <property type="match status" value="1"/>
</dbReference>
<keyword evidence="12" id="KW-1185">Reference proteome</keyword>
<dbReference type="InterPro" id="IPR036390">
    <property type="entry name" value="WH_DNA-bd_sf"/>
</dbReference>
<evidence type="ECO:0000313" key="12">
    <source>
        <dbReference type="Proteomes" id="UP000593880"/>
    </source>
</evidence>
<dbReference type="Proteomes" id="UP000625079">
    <property type="component" value="Unassembled WGS sequence"/>
</dbReference>
<dbReference type="EMBL" id="CP030057">
    <property type="protein sequence ID" value="QOZ58554.1"/>
    <property type="molecule type" value="Genomic_DNA"/>
</dbReference>
<comment type="similarity">
    <text evidence="2">Belongs to the LysR transcriptional regulatory family.</text>
</comment>
<reference evidence="11 12" key="2">
    <citation type="submission" date="2018-06" db="EMBL/GenBank/DDBJ databases">
        <title>Comparative genomics of rhizobia nodulating Arachis hypogaea in China.</title>
        <authorList>
            <person name="Li Y."/>
        </authorList>
    </citation>
    <scope>NUCLEOTIDE SEQUENCE [LARGE SCALE GENOMIC DNA]</scope>
    <source>
        <strain evidence="11 12">CCBAU 51658</strain>
    </source>
</reference>
<gene>
    <name evidence="10" type="ORF">GCM10010987_08290</name>
    <name evidence="11" type="ORF">XH86_07235</name>
</gene>
<reference evidence="10" key="3">
    <citation type="submission" date="2022-12" db="EMBL/GenBank/DDBJ databases">
        <authorList>
            <person name="Sun Q."/>
            <person name="Zhou Y."/>
        </authorList>
    </citation>
    <scope>NUCLEOTIDE SEQUENCE</scope>
    <source>
        <strain evidence="10">CGMCC 1.15034</strain>
    </source>
</reference>
<dbReference type="SUPFAM" id="SSF46785">
    <property type="entry name" value="Winged helix' DNA-binding domain"/>
    <property type="match status" value="1"/>
</dbReference>
<keyword evidence="7" id="KW-0010">Activator</keyword>
<keyword evidence="5" id="KW-0805">Transcription regulation</keyword>
<evidence type="ECO:0000313" key="13">
    <source>
        <dbReference type="Proteomes" id="UP000625079"/>
    </source>
</evidence>
<dbReference type="InterPro" id="IPR050389">
    <property type="entry name" value="LysR-type_TF"/>
</dbReference>
<dbReference type="Gene3D" id="1.10.10.10">
    <property type="entry name" value="Winged helix-like DNA-binding domain superfamily/Winged helix DNA-binding domain"/>
    <property type="match status" value="1"/>
</dbReference>
<dbReference type="AlphaFoldDB" id="A0A410V1H4"/>